<accession>A0A4R3JWY3</accession>
<dbReference type="InterPro" id="IPR036291">
    <property type="entry name" value="NAD(P)-bd_dom_sf"/>
</dbReference>
<dbReference type="Gene3D" id="3.90.25.10">
    <property type="entry name" value="UDP-galactose 4-epimerase, domain 1"/>
    <property type="match status" value="1"/>
</dbReference>
<dbReference type="OrthoDB" id="9803892at2"/>
<dbReference type="GO" id="GO:0008831">
    <property type="term" value="F:dTDP-4-dehydrorhamnose reductase activity"/>
    <property type="evidence" value="ECO:0007669"/>
    <property type="project" value="UniProtKB-EC"/>
</dbReference>
<dbReference type="AlphaFoldDB" id="A0A4R3JWY3"/>
<comment type="caution">
    <text evidence="8">The sequence shown here is derived from an EMBL/GenBank/DDBJ whole genome shotgun (WGS) entry which is preliminary data.</text>
</comment>
<comment type="cofactor">
    <cofactor evidence="6">
        <name>Mg(2+)</name>
        <dbReference type="ChEBI" id="CHEBI:18420"/>
    </cofactor>
    <text evidence="6">Binds 1 Mg(2+) ion per monomer.</text>
</comment>
<evidence type="ECO:0000256" key="1">
    <source>
        <dbReference type="ARBA" id="ARBA00004781"/>
    </source>
</evidence>
<dbReference type="NCBIfam" id="TIGR01214">
    <property type="entry name" value="rmlD"/>
    <property type="match status" value="1"/>
</dbReference>
<comment type="similarity">
    <text evidence="2 6">Belongs to the dTDP-4-dehydrorhamnose reductase family.</text>
</comment>
<comment type="pathway">
    <text evidence="1 6">Carbohydrate biosynthesis; dTDP-L-rhamnose biosynthesis.</text>
</comment>
<evidence type="ECO:0000256" key="3">
    <source>
        <dbReference type="ARBA" id="ARBA00012929"/>
    </source>
</evidence>
<proteinExistence type="inferred from homology"/>
<comment type="function">
    <text evidence="6">Catalyzes the reduction of dTDP-6-deoxy-L-lyxo-4-hexulose to yield dTDP-L-rhamnose.</text>
</comment>
<dbReference type="InterPro" id="IPR029903">
    <property type="entry name" value="RmlD-like-bd"/>
</dbReference>
<sequence>MSLRILLTGVTGQVGWELQRSLACLGEVRAPGRQALDLTQPDSIRRAVRDWRPELIVNPAAHTAVDRAEAEPDLAAAINAVAPGILAEEAAKLGALLVHYSTDYVFDGGKATPYVEDDAANPQNVYGRTKLAGEEAVRANNPKHLILRTSWVYGRRGGNFLRTMQRLMRERPELRIVADQIGSPTWSRLIAEATGQMLAQCLGPNRRPGFVPWGTYHLTCAGATSWHGFAQAIAELDRIEPAPRLIPIPSADYPTPAKRPLNSRLSNARLAATFGLALPDWRRALELCLGE</sequence>
<evidence type="ECO:0000256" key="6">
    <source>
        <dbReference type="RuleBase" id="RU364082"/>
    </source>
</evidence>
<feature type="domain" description="RmlD-like substrate binding" evidence="7">
    <location>
        <begin position="4"/>
        <end position="289"/>
    </location>
</feature>
<evidence type="ECO:0000259" key="7">
    <source>
        <dbReference type="Pfam" id="PF04321"/>
    </source>
</evidence>
<gene>
    <name evidence="8" type="ORF">EDC61_10311</name>
</gene>
<evidence type="ECO:0000256" key="2">
    <source>
        <dbReference type="ARBA" id="ARBA00010944"/>
    </source>
</evidence>
<organism evidence="8 9">
    <name type="scientific">Sulfuritortus calidifontis</name>
    <dbReference type="NCBI Taxonomy" id="1914471"/>
    <lineage>
        <taxon>Bacteria</taxon>
        <taxon>Pseudomonadati</taxon>
        <taxon>Pseudomonadota</taxon>
        <taxon>Betaproteobacteria</taxon>
        <taxon>Nitrosomonadales</taxon>
        <taxon>Thiobacillaceae</taxon>
        <taxon>Sulfuritortus</taxon>
    </lineage>
</organism>
<evidence type="ECO:0000313" key="8">
    <source>
        <dbReference type="EMBL" id="TCS72890.1"/>
    </source>
</evidence>
<dbReference type="GO" id="GO:0019305">
    <property type="term" value="P:dTDP-rhamnose biosynthetic process"/>
    <property type="evidence" value="ECO:0007669"/>
    <property type="project" value="UniProtKB-UniPathway"/>
</dbReference>
<dbReference type="UniPathway" id="UPA00124"/>
<keyword evidence="6" id="KW-0521">NADP</keyword>
<dbReference type="InterPro" id="IPR005913">
    <property type="entry name" value="dTDP_dehydrorham_reduct"/>
</dbReference>
<reference evidence="8 9" key="1">
    <citation type="submission" date="2019-03" db="EMBL/GenBank/DDBJ databases">
        <title>Genomic Encyclopedia of Type Strains, Phase IV (KMG-IV): sequencing the most valuable type-strain genomes for metagenomic binning, comparative biology and taxonomic classification.</title>
        <authorList>
            <person name="Goeker M."/>
        </authorList>
    </citation>
    <scope>NUCLEOTIDE SEQUENCE [LARGE SCALE GENOMIC DNA]</scope>
    <source>
        <strain evidence="8 9">DSM 103923</strain>
    </source>
</reference>
<dbReference type="CDD" id="cd05254">
    <property type="entry name" value="dTDP_HR_like_SDR_e"/>
    <property type="match status" value="1"/>
</dbReference>
<dbReference type="EMBL" id="SLZY01000003">
    <property type="protein sequence ID" value="TCS72890.1"/>
    <property type="molecule type" value="Genomic_DNA"/>
</dbReference>
<evidence type="ECO:0000256" key="5">
    <source>
        <dbReference type="ARBA" id="ARBA00048200"/>
    </source>
</evidence>
<name>A0A4R3JWY3_9PROT</name>
<keyword evidence="9" id="KW-1185">Reference proteome</keyword>
<comment type="catalytic activity">
    <reaction evidence="5 6">
        <text>dTDP-beta-L-rhamnose + NADP(+) = dTDP-4-dehydro-beta-L-rhamnose + NADPH + H(+)</text>
        <dbReference type="Rhea" id="RHEA:21796"/>
        <dbReference type="ChEBI" id="CHEBI:15378"/>
        <dbReference type="ChEBI" id="CHEBI:57510"/>
        <dbReference type="ChEBI" id="CHEBI:57783"/>
        <dbReference type="ChEBI" id="CHEBI:58349"/>
        <dbReference type="ChEBI" id="CHEBI:62830"/>
        <dbReference type="EC" id="1.1.1.133"/>
    </reaction>
</comment>
<dbReference type="Proteomes" id="UP000295135">
    <property type="component" value="Unassembled WGS sequence"/>
</dbReference>
<dbReference type="SUPFAM" id="SSF51735">
    <property type="entry name" value="NAD(P)-binding Rossmann-fold domains"/>
    <property type="match status" value="1"/>
</dbReference>
<dbReference type="GO" id="GO:0005829">
    <property type="term" value="C:cytosol"/>
    <property type="evidence" value="ECO:0007669"/>
    <property type="project" value="TreeGrafter"/>
</dbReference>
<protein>
    <recommendedName>
        <fullName evidence="4 6">dTDP-4-dehydrorhamnose reductase</fullName>
        <ecNumber evidence="3 6">1.1.1.133</ecNumber>
    </recommendedName>
</protein>
<evidence type="ECO:0000313" key="9">
    <source>
        <dbReference type="Proteomes" id="UP000295135"/>
    </source>
</evidence>
<keyword evidence="6" id="KW-0560">Oxidoreductase</keyword>
<dbReference type="EC" id="1.1.1.133" evidence="3 6"/>
<dbReference type="PANTHER" id="PTHR10491">
    <property type="entry name" value="DTDP-4-DEHYDRORHAMNOSE REDUCTASE"/>
    <property type="match status" value="1"/>
</dbReference>
<dbReference type="Pfam" id="PF04321">
    <property type="entry name" value="RmlD_sub_bind"/>
    <property type="match status" value="1"/>
</dbReference>
<evidence type="ECO:0000256" key="4">
    <source>
        <dbReference type="ARBA" id="ARBA00017099"/>
    </source>
</evidence>
<dbReference type="Gene3D" id="3.40.50.720">
    <property type="entry name" value="NAD(P)-binding Rossmann-like Domain"/>
    <property type="match status" value="1"/>
</dbReference>
<dbReference type="PANTHER" id="PTHR10491:SF4">
    <property type="entry name" value="METHIONINE ADENOSYLTRANSFERASE 2 SUBUNIT BETA"/>
    <property type="match status" value="1"/>
</dbReference>